<evidence type="ECO:0000256" key="6">
    <source>
        <dbReference type="RuleBase" id="RU000304"/>
    </source>
</evidence>
<keyword evidence="9" id="KW-1185">Reference proteome</keyword>
<keyword evidence="6" id="KW-0723">Serine/threonine-protein kinase</keyword>
<comment type="similarity">
    <text evidence="6">Belongs to the protein kinase superfamily.</text>
</comment>
<keyword evidence="2 4" id="KW-0067">ATP-binding</keyword>
<evidence type="ECO:0000256" key="2">
    <source>
        <dbReference type="ARBA" id="ARBA00022840"/>
    </source>
</evidence>
<dbReference type="PROSITE" id="PS00107">
    <property type="entry name" value="PROTEIN_KINASE_ATP"/>
    <property type="match status" value="1"/>
</dbReference>
<reference evidence="8 9" key="2">
    <citation type="submission" date="2018-11" db="EMBL/GenBank/DDBJ databases">
        <authorList>
            <consortium name="Pathogen Informatics"/>
        </authorList>
    </citation>
    <scope>NUCLEOTIDE SEQUENCE [LARGE SCALE GENOMIC DNA]</scope>
</reference>
<keyword evidence="6" id="KW-0418">Kinase</keyword>
<dbReference type="InterPro" id="IPR000719">
    <property type="entry name" value="Prot_kinase_dom"/>
</dbReference>
<dbReference type="PIRSF" id="PIRSF037993">
    <property type="entry name" value="STPK_Pim-1"/>
    <property type="match status" value="1"/>
</dbReference>
<keyword evidence="1 5" id="KW-0547">Nucleotide-binding</keyword>
<dbReference type="InterPro" id="IPR008271">
    <property type="entry name" value="Ser/Thr_kinase_AS"/>
</dbReference>
<feature type="binding site" evidence="5">
    <location>
        <position position="54"/>
    </location>
    <ligand>
        <name>ATP</name>
        <dbReference type="ChEBI" id="CHEBI:30616"/>
    </ligand>
</feature>
<feature type="active site" description="Proton acceptor" evidence="3">
    <location>
        <position position="199"/>
    </location>
</feature>
<dbReference type="InterPro" id="IPR017441">
    <property type="entry name" value="Protein_kinase_ATP_BS"/>
</dbReference>
<dbReference type="Pfam" id="PF00069">
    <property type="entry name" value="Pkinase"/>
    <property type="match status" value="1"/>
</dbReference>
<dbReference type="PANTHER" id="PTHR24346">
    <property type="entry name" value="MAP/MICROTUBULE AFFINITY-REGULATING KINASE"/>
    <property type="match status" value="1"/>
</dbReference>
<accession>A0A183INY6</accession>
<organism evidence="10">
    <name type="scientific">Soboliphyme baturini</name>
    <dbReference type="NCBI Taxonomy" id="241478"/>
    <lineage>
        <taxon>Eukaryota</taxon>
        <taxon>Metazoa</taxon>
        <taxon>Ecdysozoa</taxon>
        <taxon>Nematoda</taxon>
        <taxon>Enoplea</taxon>
        <taxon>Dorylaimia</taxon>
        <taxon>Dioctophymatida</taxon>
        <taxon>Dioctophymatoidea</taxon>
        <taxon>Soboliphymatidae</taxon>
        <taxon>Soboliphyme</taxon>
    </lineage>
</organism>
<dbReference type="AlphaFoldDB" id="A0A183INY6"/>
<dbReference type="Proteomes" id="UP000270296">
    <property type="component" value="Unassembled WGS sequence"/>
</dbReference>
<dbReference type="GO" id="GO:0005829">
    <property type="term" value="C:cytosol"/>
    <property type="evidence" value="ECO:0007669"/>
    <property type="project" value="TreeGrafter"/>
</dbReference>
<evidence type="ECO:0000313" key="10">
    <source>
        <dbReference type="WBParaSite" id="SBAD_0000554901-mRNA-1"/>
    </source>
</evidence>
<gene>
    <name evidence="8" type="ORF">SBAD_LOCUS5333</name>
</gene>
<evidence type="ECO:0000313" key="8">
    <source>
        <dbReference type="EMBL" id="VDP06938.1"/>
    </source>
</evidence>
<dbReference type="EMBL" id="UZAM01008918">
    <property type="protein sequence ID" value="VDP06938.1"/>
    <property type="molecule type" value="Genomic_DNA"/>
</dbReference>
<dbReference type="WBParaSite" id="SBAD_0000554901-mRNA-1">
    <property type="protein sequence ID" value="SBAD_0000554901-mRNA-1"/>
    <property type="gene ID" value="SBAD_0000554901"/>
</dbReference>
<dbReference type="InterPro" id="IPR017348">
    <property type="entry name" value="PIM1/2/3"/>
</dbReference>
<dbReference type="GO" id="GO:0045719">
    <property type="term" value="P:negative regulation of glycogen biosynthetic process"/>
    <property type="evidence" value="ECO:0007669"/>
    <property type="project" value="TreeGrafter"/>
</dbReference>
<evidence type="ECO:0000256" key="5">
    <source>
        <dbReference type="PROSITE-ProRule" id="PRU10141"/>
    </source>
</evidence>
<sequence length="305" mass="35108">MISCTGSEDIYYTSGAYASNYDTLEHIGSGAFGCVKLSARRSDGLLVVTKFIRKDRVLEGGWTNDKQYGRIPTEINLLLGLDHPNIIKANVGRVLRLFFVWRSLFTEPAARFLMGTCVELDHHLPRMAQLHTQDSHQVINFFQNDKYFQVIMEKHGSGMDLFEFIDREPDMDEALASYIFRQIVDAVAYLHELNILHRDIKDENILINHKFHCKLIDFGAATFFDPDKLSTRFCGTLEYCSPEILSGHKYRGEEQEMWSLGILLFTLVFFDCPFRSAEQVLKGDFWFPRDVSEGALMLISVMFML</sequence>
<dbReference type="SUPFAM" id="SSF56112">
    <property type="entry name" value="Protein kinase-like (PK-like)"/>
    <property type="match status" value="1"/>
</dbReference>
<name>A0A183INY6_9BILA</name>
<dbReference type="PROSITE" id="PS50011">
    <property type="entry name" value="PROTEIN_KINASE_DOM"/>
    <property type="match status" value="1"/>
</dbReference>
<evidence type="ECO:0000256" key="1">
    <source>
        <dbReference type="ARBA" id="ARBA00022741"/>
    </source>
</evidence>
<dbReference type="Gene3D" id="3.30.200.20">
    <property type="entry name" value="Phosphorylase Kinase, domain 1"/>
    <property type="match status" value="1"/>
</dbReference>
<dbReference type="GO" id="GO:0043066">
    <property type="term" value="P:negative regulation of apoptotic process"/>
    <property type="evidence" value="ECO:0007669"/>
    <property type="project" value="InterPro"/>
</dbReference>
<dbReference type="PANTHER" id="PTHR24346:SF51">
    <property type="entry name" value="PAS DOMAIN-CONTAINING SERINE_THREONINE-PROTEIN KINASE"/>
    <property type="match status" value="1"/>
</dbReference>
<evidence type="ECO:0000256" key="3">
    <source>
        <dbReference type="PIRSR" id="PIRSR037993-1"/>
    </source>
</evidence>
<evidence type="ECO:0000256" key="4">
    <source>
        <dbReference type="PIRSR" id="PIRSR037993-2"/>
    </source>
</evidence>
<protein>
    <submittedName>
        <fullName evidence="10">Protein kinase domain-containing protein</fullName>
    </submittedName>
</protein>
<dbReference type="OrthoDB" id="193931at2759"/>
<dbReference type="GO" id="GO:0005634">
    <property type="term" value="C:nucleus"/>
    <property type="evidence" value="ECO:0007669"/>
    <property type="project" value="TreeGrafter"/>
</dbReference>
<keyword evidence="6" id="KW-0808">Transferase</keyword>
<feature type="binding site" evidence="4">
    <location>
        <position position="153"/>
    </location>
    <ligand>
        <name>ATP</name>
        <dbReference type="ChEBI" id="CHEBI:30616"/>
    </ligand>
</feature>
<dbReference type="InterPro" id="IPR011009">
    <property type="entry name" value="Kinase-like_dom_sf"/>
</dbReference>
<dbReference type="SMART" id="SM00220">
    <property type="entry name" value="S_TKc"/>
    <property type="match status" value="1"/>
</dbReference>
<evidence type="ECO:0000313" key="9">
    <source>
        <dbReference type="Proteomes" id="UP000270296"/>
    </source>
</evidence>
<dbReference type="Gene3D" id="1.10.510.10">
    <property type="entry name" value="Transferase(Phosphotransferase) domain 1"/>
    <property type="match status" value="1"/>
</dbReference>
<proteinExistence type="inferred from homology"/>
<dbReference type="GO" id="GO:0035556">
    <property type="term" value="P:intracellular signal transduction"/>
    <property type="evidence" value="ECO:0007669"/>
    <property type="project" value="TreeGrafter"/>
</dbReference>
<dbReference type="GO" id="GO:0004674">
    <property type="term" value="F:protein serine/threonine kinase activity"/>
    <property type="evidence" value="ECO:0007669"/>
    <property type="project" value="UniProtKB-KW"/>
</dbReference>
<dbReference type="PROSITE" id="PS00108">
    <property type="entry name" value="PROTEIN_KINASE_ST"/>
    <property type="match status" value="1"/>
</dbReference>
<dbReference type="GO" id="GO:0005524">
    <property type="term" value="F:ATP binding"/>
    <property type="evidence" value="ECO:0007669"/>
    <property type="project" value="UniProtKB-UniRule"/>
</dbReference>
<feature type="binding site" evidence="4">
    <location>
        <position position="160"/>
    </location>
    <ligand>
        <name>ATP</name>
        <dbReference type="ChEBI" id="CHEBI:30616"/>
    </ligand>
</feature>
<reference evidence="10" key="1">
    <citation type="submission" date="2016-06" db="UniProtKB">
        <authorList>
            <consortium name="WormBaseParasite"/>
        </authorList>
    </citation>
    <scope>IDENTIFICATION</scope>
</reference>
<evidence type="ECO:0000259" key="7">
    <source>
        <dbReference type="PROSITE" id="PS50011"/>
    </source>
</evidence>
<feature type="domain" description="Protein kinase" evidence="7">
    <location>
        <begin position="21"/>
        <end position="305"/>
    </location>
</feature>